<dbReference type="PANTHER" id="PTHR40280">
    <property type="entry name" value="BLR6907 PROTEIN"/>
    <property type="match status" value="1"/>
</dbReference>
<dbReference type="EMBL" id="BRXW01000243">
    <property type="protein sequence ID" value="GMI16106.1"/>
    <property type="molecule type" value="Genomic_DNA"/>
</dbReference>
<name>A0A9W7FQC2_9STRA</name>
<dbReference type="SUPFAM" id="SSF54593">
    <property type="entry name" value="Glyoxalase/Bleomycin resistance protein/Dihydroxybiphenyl dioxygenase"/>
    <property type="match status" value="1"/>
</dbReference>
<keyword evidence="2" id="KW-1185">Reference proteome</keyword>
<sequence length="321" mass="35646">MSIPTQTITPPGSPGISLLEHVNINVPTDSPSLSFYTEKLNLPLDTRKSFNIPVFGSKTIWANCGASQIHLPTGPTGQKFRGRIGLLTSGPITPYLPHSISSTDTSCILQSPEGQEFHLRKSPEYKIDLLTYRGTMWSSNQNLTPEDTTDPVNLSKEYGKYEPESDSGGIIGLDYVQSSVPPSTLPKILKFYENIFGSTTFQTEDNKGIVAIGGVTENGECIQNIVFEENEKVEEYDGHHLAIYVASGVSGFTEVFNRAKDLGVVWVNPRFSDKADTLEKALECMQFRFKDIKDVDTGEVLYELEHEVRCSEHKDNRSDLD</sequence>
<proteinExistence type="predicted"/>
<protein>
    <recommendedName>
        <fullName evidence="3">VOC domain-containing protein</fullName>
    </recommendedName>
</protein>
<dbReference type="InterPro" id="IPR029068">
    <property type="entry name" value="Glyas_Bleomycin-R_OHBP_Dase"/>
</dbReference>
<accession>A0A9W7FQC2</accession>
<dbReference type="Proteomes" id="UP001165122">
    <property type="component" value="Unassembled WGS sequence"/>
</dbReference>
<comment type="caution">
    <text evidence="1">The sequence shown here is derived from an EMBL/GenBank/DDBJ whole genome shotgun (WGS) entry which is preliminary data.</text>
</comment>
<dbReference type="OrthoDB" id="410751at2759"/>
<evidence type="ECO:0000313" key="2">
    <source>
        <dbReference type="Proteomes" id="UP001165122"/>
    </source>
</evidence>
<dbReference type="Gene3D" id="3.10.180.10">
    <property type="entry name" value="2,3-Dihydroxybiphenyl 1,2-Dioxygenase, domain 1"/>
    <property type="match status" value="1"/>
</dbReference>
<dbReference type="PANTHER" id="PTHR40280:SF1">
    <property type="entry name" value="VOC DOMAIN-CONTAINING PROTEIN"/>
    <property type="match status" value="1"/>
</dbReference>
<evidence type="ECO:0008006" key="3">
    <source>
        <dbReference type="Google" id="ProtNLM"/>
    </source>
</evidence>
<reference evidence="2" key="1">
    <citation type="journal article" date="2023" name="Commun. Biol.">
        <title>Genome analysis of Parmales, the sister group of diatoms, reveals the evolutionary specialization of diatoms from phago-mixotrophs to photoautotrophs.</title>
        <authorList>
            <person name="Ban H."/>
            <person name="Sato S."/>
            <person name="Yoshikawa S."/>
            <person name="Yamada K."/>
            <person name="Nakamura Y."/>
            <person name="Ichinomiya M."/>
            <person name="Sato N."/>
            <person name="Blanc-Mathieu R."/>
            <person name="Endo H."/>
            <person name="Kuwata A."/>
            <person name="Ogata H."/>
        </authorList>
    </citation>
    <scope>NUCLEOTIDE SEQUENCE [LARGE SCALE GENOMIC DNA]</scope>
    <source>
        <strain evidence="2">NIES 3700</strain>
    </source>
</reference>
<organism evidence="1 2">
    <name type="scientific">Triparma laevis f. longispina</name>
    <dbReference type="NCBI Taxonomy" id="1714387"/>
    <lineage>
        <taxon>Eukaryota</taxon>
        <taxon>Sar</taxon>
        <taxon>Stramenopiles</taxon>
        <taxon>Ochrophyta</taxon>
        <taxon>Bolidophyceae</taxon>
        <taxon>Parmales</taxon>
        <taxon>Triparmaceae</taxon>
        <taxon>Triparma</taxon>
    </lineage>
</organism>
<gene>
    <name evidence="1" type="ORF">TrLO_g4836</name>
</gene>
<evidence type="ECO:0000313" key="1">
    <source>
        <dbReference type="EMBL" id="GMI16106.1"/>
    </source>
</evidence>
<dbReference type="AlphaFoldDB" id="A0A9W7FQC2"/>